<feature type="region of interest" description="Disordered" evidence="1">
    <location>
        <begin position="1"/>
        <end position="20"/>
    </location>
</feature>
<keyword evidence="3" id="KW-1185">Reference proteome</keyword>
<protein>
    <submittedName>
        <fullName evidence="2">Uncharacterized protein</fullName>
    </submittedName>
</protein>
<name>A0AAV7LZV8_PLEWA</name>
<evidence type="ECO:0000313" key="2">
    <source>
        <dbReference type="EMBL" id="KAJ1096757.1"/>
    </source>
</evidence>
<reference evidence="2" key="1">
    <citation type="journal article" date="2022" name="bioRxiv">
        <title>Sequencing and chromosome-scale assembly of the giantPleurodeles waltlgenome.</title>
        <authorList>
            <person name="Brown T."/>
            <person name="Elewa A."/>
            <person name="Iarovenko S."/>
            <person name="Subramanian E."/>
            <person name="Araus A.J."/>
            <person name="Petzold A."/>
            <person name="Susuki M."/>
            <person name="Suzuki K.-i.T."/>
            <person name="Hayashi T."/>
            <person name="Toyoda A."/>
            <person name="Oliveira C."/>
            <person name="Osipova E."/>
            <person name="Leigh N.D."/>
            <person name="Simon A."/>
            <person name="Yun M.H."/>
        </authorList>
    </citation>
    <scope>NUCLEOTIDE SEQUENCE</scope>
    <source>
        <strain evidence="2">20211129_DDA</strain>
        <tissue evidence="2">Liver</tissue>
    </source>
</reference>
<dbReference type="AlphaFoldDB" id="A0AAV7LZV8"/>
<feature type="region of interest" description="Disordered" evidence="1">
    <location>
        <begin position="80"/>
        <end position="105"/>
    </location>
</feature>
<feature type="compositionally biased region" description="Basic residues" evidence="1">
    <location>
        <begin position="8"/>
        <end position="18"/>
    </location>
</feature>
<gene>
    <name evidence="2" type="ORF">NDU88_001888</name>
</gene>
<organism evidence="2 3">
    <name type="scientific">Pleurodeles waltl</name>
    <name type="common">Iberian ribbed newt</name>
    <dbReference type="NCBI Taxonomy" id="8319"/>
    <lineage>
        <taxon>Eukaryota</taxon>
        <taxon>Metazoa</taxon>
        <taxon>Chordata</taxon>
        <taxon>Craniata</taxon>
        <taxon>Vertebrata</taxon>
        <taxon>Euteleostomi</taxon>
        <taxon>Amphibia</taxon>
        <taxon>Batrachia</taxon>
        <taxon>Caudata</taxon>
        <taxon>Salamandroidea</taxon>
        <taxon>Salamandridae</taxon>
        <taxon>Pleurodelinae</taxon>
        <taxon>Pleurodeles</taxon>
    </lineage>
</organism>
<evidence type="ECO:0000256" key="1">
    <source>
        <dbReference type="SAM" id="MobiDB-lite"/>
    </source>
</evidence>
<accession>A0AAV7LZV8</accession>
<proteinExistence type="predicted"/>
<evidence type="ECO:0000313" key="3">
    <source>
        <dbReference type="Proteomes" id="UP001066276"/>
    </source>
</evidence>
<sequence length="279" mass="30812">MPNNVTHYKSKSFLKKASPRGWGTWRPVRELVRELSVGREVSRCDAVEPASELEPGNGGNGACEPQGAHKPHLFVGPGRVIKKRKTSGKKDAPGETRTPAKGDEERCWKSDSSIWAEAARGVRRGRRYTSRCSLRGALPETPGLSLRKNLGGSWRRGVGDCTRASQCMSPVKRRPRGARAEVGELESVKKADAELQHPIPGTFCVTCGNLSITGMTSTTDRPLLDTWEGNPLDMYKRWKTYTTAVYFDDLVLVLAKYAMTTRWNKNATRVTGPGGQQLQ</sequence>
<feature type="compositionally biased region" description="Basic and acidic residues" evidence="1">
    <location>
        <begin position="88"/>
        <end position="105"/>
    </location>
</feature>
<dbReference type="Proteomes" id="UP001066276">
    <property type="component" value="Chromosome 10"/>
</dbReference>
<comment type="caution">
    <text evidence="2">The sequence shown here is derived from an EMBL/GenBank/DDBJ whole genome shotgun (WGS) entry which is preliminary data.</text>
</comment>
<dbReference type="EMBL" id="JANPWB010000014">
    <property type="protein sequence ID" value="KAJ1096757.1"/>
    <property type="molecule type" value="Genomic_DNA"/>
</dbReference>